<accession>A0ABS3L239</accession>
<protein>
    <recommendedName>
        <fullName evidence="3">Phage protein</fullName>
    </recommendedName>
</protein>
<evidence type="ECO:0008006" key="3">
    <source>
        <dbReference type="Google" id="ProtNLM"/>
    </source>
</evidence>
<evidence type="ECO:0000313" key="2">
    <source>
        <dbReference type="Proteomes" id="UP000664081"/>
    </source>
</evidence>
<sequence>MWTQTPYKQYYSDYELLTQYNPYYVSEKIEDMQMYIESSYTQGLPRLTNDGTNVAYESVSVENLAFDVIQLKEDMTTFKIKALHKLRACRYALNSFGKQSQMEIMKYFESYGEYRPDRLIDEFSTIVYGIRNKLYGGNNT</sequence>
<proteinExistence type="predicted"/>
<dbReference type="EMBL" id="JAFNLT010000008">
    <property type="protein sequence ID" value="MBO1227617.1"/>
    <property type="molecule type" value="Genomic_DNA"/>
</dbReference>
<comment type="caution">
    <text evidence="1">The sequence shown here is derived from an EMBL/GenBank/DDBJ whole genome shotgun (WGS) entry which is preliminary data.</text>
</comment>
<evidence type="ECO:0000313" key="1">
    <source>
        <dbReference type="EMBL" id="MBO1227617.1"/>
    </source>
</evidence>
<organism evidence="1 2">
    <name type="scientific">Staphylococcus nepalensis</name>
    <dbReference type="NCBI Taxonomy" id="214473"/>
    <lineage>
        <taxon>Bacteria</taxon>
        <taxon>Bacillati</taxon>
        <taxon>Bacillota</taxon>
        <taxon>Bacilli</taxon>
        <taxon>Bacillales</taxon>
        <taxon>Staphylococcaceae</taxon>
        <taxon>Staphylococcus</taxon>
    </lineage>
</organism>
<name>A0ABS3L239_9STAP</name>
<dbReference type="Proteomes" id="UP000664081">
    <property type="component" value="Unassembled WGS sequence"/>
</dbReference>
<gene>
    <name evidence="1" type="ORF">J3T88_09915</name>
</gene>
<reference evidence="1 2" key="1">
    <citation type="submission" date="2021-03" db="EMBL/GenBank/DDBJ databases">
        <title>Staphylococci and Mammaliicocci in bats.</title>
        <authorList>
            <person name="Fountain K."/>
        </authorList>
    </citation>
    <scope>NUCLEOTIDE SEQUENCE [LARGE SCALE GENOMIC DNA]</scope>
    <source>
        <strain evidence="1 2">18_1_E_SW</strain>
    </source>
</reference>
<keyword evidence="2" id="KW-1185">Reference proteome</keyword>
<dbReference type="RefSeq" id="WP_207572972.1">
    <property type="nucleotide sequence ID" value="NZ_JAFNLQ010000025.1"/>
</dbReference>